<keyword evidence="3" id="KW-1185">Reference proteome</keyword>
<proteinExistence type="predicted"/>
<protein>
    <submittedName>
        <fullName evidence="2">Uncharacterized protein</fullName>
    </submittedName>
</protein>
<dbReference type="AlphaFoldDB" id="A0AAN8FHF0"/>
<dbReference type="EMBL" id="WIXE01011864">
    <property type="protein sequence ID" value="KAK5976449.1"/>
    <property type="molecule type" value="Genomic_DNA"/>
</dbReference>
<comment type="caution">
    <text evidence="2">The sequence shown here is derived from an EMBL/GenBank/DDBJ whole genome shotgun (WGS) entry which is preliminary data.</text>
</comment>
<name>A0AAN8FHF0_TRICO</name>
<feature type="region of interest" description="Disordered" evidence="1">
    <location>
        <begin position="132"/>
        <end position="191"/>
    </location>
</feature>
<accession>A0AAN8FHF0</accession>
<evidence type="ECO:0000256" key="1">
    <source>
        <dbReference type="SAM" id="MobiDB-lite"/>
    </source>
</evidence>
<gene>
    <name evidence="2" type="ORF">GCK32_011316</name>
</gene>
<feature type="compositionally biased region" description="Polar residues" evidence="1">
    <location>
        <begin position="137"/>
        <end position="154"/>
    </location>
</feature>
<dbReference type="Proteomes" id="UP001331761">
    <property type="component" value="Unassembled WGS sequence"/>
</dbReference>
<feature type="compositionally biased region" description="Basic residues" evidence="1">
    <location>
        <begin position="169"/>
        <end position="185"/>
    </location>
</feature>
<reference evidence="2 3" key="1">
    <citation type="submission" date="2019-10" db="EMBL/GenBank/DDBJ databases">
        <title>Assembly and Annotation for the nematode Trichostrongylus colubriformis.</title>
        <authorList>
            <person name="Martin J."/>
        </authorList>
    </citation>
    <scope>NUCLEOTIDE SEQUENCE [LARGE SCALE GENOMIC DNA]</scope>
    <source>
        <strain evidence="2">G859</strain>
        <tissue evidence="2">Whole worm</tissue>
    </source>
</reference>
<evidence type="ECO:0000313" key="2">
    <source>
        <dbReference type="EMBL" id="KAK5976449.1"/>
    </source>
</evidence>
<evidence type="ECO:0000313" key="3">
    <source>
        <dbReference type="Proteomes" id="UP001331761"/>
    </source>
</evidence>
<organism evidence="2 3">
    <name type="scientific">Trichostrongylus colubriformis</name>
    <name type="common">Black scour worm</name>
    <dbReference type="NCBI Taxonomy" id="6319"/>
    <lineage>
        <taxon>Eukaryota</taxon>
        <taxon>Metazoa</taxon>
        <taxon>Ecdysozoa</taxon>
        <taxon>Nematoda</taxon>
        <taxon>Chromadorea</taxon>
        <taxon>Rhabditida</taxon>
        <taxon>Rhabditina</taxon>
        <taxon>Rhabditomorpha</taxon>
        <taxon>Strongyloidea</taxon>
        <taxon>Trichostrongylidae</taxon>
        <taxon>Trichostrongylus</taxon>
    </lineage>
</organism>
<sequence length="367" mass="42182">MHLIEIMKMKRASVVSRFGSYNSLGVSQDTQVSEVPFVNEMNSHIVEISSTQSYGSREFSYVQGRDIRILPKKIPGSNRSLRRCVEIRNSLIDESILVLDYMGRNSRCQAKRHDGSDGTLLSRQRPHYIHENEHNTEQPLHCQSSNGGSQTTKESGGAATRHNGEKTAKKNNKKKKRKGGRRSGQSRKCDIRLTERNSLLDENAAPNVSIFELGSKLERLHRHLHAIRQIVDNLSSKNKKTYALRPHIRYVTSFHQDLKKVIESSRRNVKGIPKGQERELHRCPNDIFLDNNGIQHNSCQEVEQQNQPHFHYFTLSDLEHSACTGPEYPNTRSSYVQTMSTGFEGILPWNYRNSQYEKQRSSGFFFR</sequence>